<dbReference type="AlphaFoldDB" id="A0A160JHL9"/>
<dbReference type="RefSeq" id="WP_063635578.1">
    <property type="nucleotide sequence ID" value="NZ_CP015285.1"/>
</dbReference>
<dbReference type="PANTHER" id="PTHR46230">
    <property type="match status" value="1"/>
</dbReference>
<dbReference type="Proteomes" id="UP000077405">
    <property type="component" value="Chromosome"/>
</dbReference>
<dbReference type="STRING" id="1226968.A6A40_11805"/>
<keyword evidence="3" id="KW-1185">Reference proteome</keyword>
<protein>
    <submittedName>
        <fullName evidence="2">BolA family transcriptional regulator</fullName>
    </submittedName>
</protein>
<dbReference type="Pfam" id="PF01722">
    <property type="entry name" value="BolA"/>
    <property type="match status" value="1"/>
</dbReference>
<dbReference type="EMBL" id="CP015285">
    <property type="protein sequence ID" value="ANC92526.1"/>
    <property type="molecule type" value="Genomic_DNA"/>
</dbReference>
<name>A0A160JHL9_9PROT</name>
<gene>
    <name evidence="2" type="ORF">A6A40_11805</name>
</gene>
<dbReference type="InterPro" id="IPR002634">
    <property type="entry name" value="BolA"/>
</dbReference>
<reference evidence="2 3" key="1">
    <citation type="journal article" date="2013" name="Int. J. Syst. Evol. Microbiol.">
        <title>Azospirillum humicireducens sp. nov., a nitrogen-fixing bacterium isolated from a microbial fuel cell.</title>
        <authorList>
            <person name="Zhou S."/>
            <person name="Han L."/>
            <person name="Wang Y."/>
            <person name="Yang G."/>
            <person name="Zhuang L."/>
            <person name="Hu P."/>
        </authorList>
    </citation>
    <scope>NUCLEOTIDE SEQUENCE [LARGE SCALE GENOMIC DNA]</scope>
    <source>
        <strain evidence="2 3">SgZ-5</strain>
    </source>
</reference>
<sequence length="91" mass="9788">MEYATRIREKLTAGLAPDRLEVVDDSARHAGHAGADAAGETHFHVTVVSPAFTGKSRVERQRMVYALLADELRERVHALGLTTHAPGEAGA</sequence>
<proteinExistence type="inferred from homology"/>
<dbReference type="PANTHER" id="PTHR46230:SF7">
    <property type="entry name" value="BOLA-LIKE PROTEIN 1"/>
    <property type="match status" value="1"/>
</dbReference>
<evidence type="ECO:0000256" key="1">
    <source>
        <dbReference type="RuleBase" id="RU003860"/>
    </source>
</evidence>
<dbReference type="OrthoDB" id="9811118at2"/>
<dbReference type="SUPFAM" id="SSF82657">
    <property type="entry name" value="BolA-like"/>
    <property type="match status" value="1"/>
</dbReference>
<accession>A0A160JHL9</accession>
<dbReference type="GO" id="GO:0016226">
    <property type="term" value="P:iron-sulfur cluster assembly"/>
    <property type="evidence" value="ECO:0007669"/>
    <property type="project" value="TreeGrafter"/>
</dbReference>
<organism evidence="2 3">
    <name type="scientific">Azospirillum humicireducens</name>
    <dbReference type="NCBI Taxonomy" id="1226968"/>
    <lineage>
        <taxon>Bacteria</taxon>
        <taxon>Pseudomonadati</taxon>
        <taxon>Pseudomonadota</taxon>
        <taxon>Alphaproteobacteria</taxon>
        <taxon>Rhodospirillales</taxon>
        <taxon>Azospirillaceae</taxon>
        <taxon>Azospirillum</taxon>
    </lineage>
</organism>
<evidence type="ECO:0000313" key="3">
    <source>
        <dbReference type="Proteomes" id="UP000077405"/>
    </source>
</evidence>
<dbReference type="PIRSF" id="PIRSF003113">
    <property type="entry name" value="BolA"/>
    <property type="match status" value="1"/>
</dbReference>
<evidence type="ECO:0000313" key="2">
    <source>
        <dbReference type="EMBL" id="ANC92526.1"/>
    </source>
</evidence>
<comment type="similarity">
    <text evidence="1">Belongs to the BolA/IbaG family.</text>
</comment>
<dbReference type="InterPro" id="IPR036065">
    <property type="entry name" value="BolA-like_sf"/>
</dbReference>
<dbReference type="KEGG" id="ahu:A6A40_11805"/>
<dbReference type="Gene3D" id="3.30.300.90">
    <property type="entry name" value="BolA-like"/>
    <property type="match status" value="1"/>
</dbReference>